<dbReference type="GO" id="GO:0016020">
    <property type="term" value="C:membrane"/>
    <property type="evidence" value="ECO:0007669"/>
    <property type="project" value="InterPro"/>
</dbReference>
<dbReference type="InterPro" id="IPR000014">
    <property type="entry name" value="PAS"/>
</dbReference>
<feature type="domain" description="PAS" evidence="2">
    <location>
        <begin position="254"/>
        <end position="327"/>
    </location>
</feature>
<dbReference type="PROSITE" id="PS50887">
    <property type="entry name" value="GGDEF"/>
    <property type="match status" value="1"/>
</dbReference>
<dbReference type="InterPro" id="IPR019247">
    <property type="entry name" value="Histidine_kinase_BarA_N"/>
</dbReference>
<feature type="transmembrane region" description="Helical" evidence="1">
    <location>
        <begin position="12"/>
        <end position="30"/>
    </location>
</feature>
<dbReference type="CDD" id="cd06225">
    <property type="entry name" value="HAMP"/>
    <property type="match status" value="1"/>
</dbReference>
<dbReference type="Pfam" id="PF00672">
    <property type="entry name" value="HAMP"/>
    <property type="match status" value="1"/>
</dbReference>
<dbReference type="SMART" id="SM00304">
    <property type="entry name" value="HAMP"/>
    <property type="match status" value="1"/>
</dbReference>
<dbReference type="InterPro" id="IPR000160">
    <property type="entry name" value="GGDEF_dom"/>
</dbReference>
<dbReference type="AlphaFoldDB" id="A0A3B1BIU0"/>
<dbReference type="GO" id="GO:0006355">
    <property type="term" value="P:regulation of DNA-templated transcription"/>
    <property type="evidence" value="ECO:0007669"/>
    <property type="project" value="InterPro"/>
</dbReference>
<dbReference type="EMBL" id="UOFZ01000175">
    <property type="protein sequence ID" value="VAX14411.1"/>
    <property type="molecule type" value="Genomic_DNA"/>
</dbReference>
<dbReference type="CDD" id="cd01949">
    <property type="entry name" value="GGDEF"/>
    <property type="match status" value="1"/>
</dbReference>
<name>A0A3B1BIU0_9ZZZZ</name>
<evidence type="ECO:0000313" key="7">
    <source>
        <dbReference type="EMBL" id="VAX14411.1"/>
    </source>
</evidence>
<evidence type="ECO:0000259" key="5">
    <source>
        <dbReference type="PROSITE" id="PS50885"/>
    </source>
</evidence>
<dbReference type="GO" id="GO:0007165">
    <property type="term" value="P:signal transduction"/>
    <property type="evidence" value="ECO:0007669"/>
    <property type="project" value="InterPro"/>
</dbReference>
<dbReference type="Pfam" id="PF00989">
    <property type="entry name" value="PAS"/>
    <property type="match status" value="1"/>
</dbReference>
<keyword evidence="1" id="KW-0472">Membrane</keyword>
<dbReference type="InterPro" id="IPR029787">
    <property type="entry name" value="Nucleotide_cyclase"/>
</dbReference>
<dbReference type="CDD" id="cd01948">
    <property type="entry name" value="EAL"/>
    <property type="match status" value="1"/>
</dbReference>
<dbReference type="NCBIfam" id="TIGR00229">
    <property type="entry name" value="sensory_box"/>
    <property type="match status" value="1"/>
</dbReference>
<dbReference type="InterPro" id="IPR013767">
    <property type="entry name" value="PAS_fold"/>
</dbReference>
<proteinExistence type="predicted"/>
<feature type="domain" description="GGDEF" evidence="6">
    <location>
        <begin position="416"/>
        <end position="549"/>
    </location>
</feature>
<dbReference type="InterPro" id="IPR035965">
    <property type="entry name" value="PAS-like_dom_sf"/>
</dbReference>
<dbReference type="PROSITE" id="PS50113">
    <property type="entry name" value="PAC"/>
    <property type="match status" value="1"/>
</dbReference>
<dbReference type="InterPro" id="IPR001633">
    <property type="entry name" value="EAL_dom"/>
</dbReference>
<dbReference type="InterPro" id="IPR003660">
    <property type="entry name" value="HAMP_dom"/>
</dbReference>
<keyword evidence="1" id="KW-0812">Transmembrane</keyword>
<dbReference type="PANTHER" id="PTHR44757">
    <property type="entry name" value="DIGUANYLATE CYCLASE DGCP"/>
    <property type="match status" value="1"/>
</dbReference>
<dbReference type="Pfam" id="PF09984">
    <property type="entry name" value="sCache_4"/>
    <property type="match status" value="1"/>
</dbReference>
<dbReference type="FunFam" id="3.30.70.270:FF:000001">
    <property type="entry name" value="Diguanylate cyclase domain protein"/>
    <property type="match status" value="1"/>
</dbReference>
<evidence type="ECO:0000259" key="6">
    <source>
        <dbReference type="PROSITE" id="PS50887"/>
    </source>
</evidence>
<feature type="domain" description="EAL" evidence="4">
    <location>
        <begin position="560"/>
        <end position="816"/>
    </location>
</feature>
<dbReference type="CDD" id="cd00130">
    <property type="entry name" value="PAS"/>
    <property type="match status" value="1"/>
</dbReference>
<dbReference type="Pfam" id="PF00990">
    <property type="entry name" value="GGDEF"/>
    <property type="match status" value="1"/>
</dbReference>
<organism evidence="7">
    <name type="scientific">hydrothermal vent metagenome</name>
    <dbReference type="NCBI Taxonomy" id="652676"/>
    <lineage>
        <taxon>unclassified sequences</taxon>
        <taxon>metagenomes</taxon>
        <taxon>ecological metagenomes</taxon>
    </lineage>
</organism>
<dbReference type="InterPro" id="IPR052155">
    <property type="entry name" value="Biofilm_reg_signaling"/>
</dbReference>
<feature type="domain" description="PAC" evidence="3">
    <location>
        <begin position="332"/>
        <end position="384"/>
    </location>
</feature>
<reference evidence="7" key="1">
    <citation type="submission" date="2018-06" db="EMBL/GenBank/DDBJ databases">
        <authorList>
            <person name="Zhirakovskaya E."/>
        </authorList>
    </citation>
    <scope>NUCLEOTIDE SEQUENCE</scope>
</reference>
<protein>
    <submittedName>
        <fullName evidence="7">Diguanylate cyclase/phosphodiesterase (GGDEF &amp; EAL domains) with PAS/PAC sensor(S)</fullName>
    </submittedName>
</protein>
<dbReference type="Gene3D" id="3.30.450.20">
    <property type="entry name" value="PAS domain"/>
    <property type="match status" value="1"/>
</dbReference>
<dbReference type="Gene3D" id="3.30.70.270">
    <property type="match status" value="1"/>
</dbReference>
<accession>A0A3B1BIU0</accession>
<dbReference type="PROSITE" id="PS50112">
    <property type="entry name" value="PAS"/>
    <property type="match status" value="1"/>
</dbReference>
<dbReference type="InterPro" id="IPR000700">
    <property type="entry name" value="PAS-assoc_C"/>
</dbReference>
<dbReference type="Pfam" id="PF00563">
    <property type="entry name" value="EAL"/>
    <property type="match status" value="1"/>
</dbReference>
<dbReference type="SUPFAM" id="SSF55073">
    <property type="entry name" value="Nucleotide cyclase"/>
    <property type="match status" value="1"/>
</dbReference>
<feature type="transmembrane region" description="Helical" evidence="1">
    <location>
        <begin position="165"/>
        <end position="187"/>
    </location>
</feature>
<dbReference type="PROSITE" id="PS50883">
    <property type="entry name" value="EAL"/>
    <property type="match status" value="1"/>
</dbReference>
<evidence type="ECO:0000259" key="4">
    <source>
        <dbReference type="PROSITE" id="PS50883"/>
    </source>
</evidence>
<dbReference type="Gene3D" id="6.10.340.10">
    <property type="match status" value="1"/>
</dbReference>
<evidence type="ECO:0000256" key="1">
    <source>
        <dbReference type="SAM" id="Phobius"/>
    </source>
</evidence>
<dbReference type="PANTHER" id="PTHR44757:SF4">
    <property type="entry name" value="DIGUANYLATE CYCLASE DGCE-RELATED"/>
    <property type="match status" value="1"/>
</dbReference>
<dbReference type="NCBIfam" id="TIGR00254">
    <property type="entry name" value="GGDEF"/>
    <property type="match status" value="1"/>
</dbReference>
<evidence type="ECO:0000259" key="3">
    <source>
        <dbReference type="PROSITE" id="PS50113"/>
    </source>
</evidence>
<dbReference type="InterPro" id="IPR035919">
    <property type="entry name" value="EAL_sf"/>
</dbReference>
<evidence type="ECO:0000259" key="2">
    <source>
        <dbReference type="PROSITE" id="PS50112"/>
    </source>
</evidence>
<dbReference type="SUPFAM" id="SSF55785">
    <property type="entry name" value="PYP-like sensor domain (PAS domain)"/>
    <property type="match status" value="1"/>
</dbReference>
<dbReference type="SMART" id="SM00052">
    <property type="entry name" value="EAL"/>
    <property type="match status" value="1"/>
</dbReference>
<dbReference type="InterPro" id="IPR043128">
    <property type="entry name" value="Rev_trsase/Diguanyl_cyclase"/>
</dbReference>
<feature type="domain" description="HAMP" evidence="5">
    <location>
        <begin position="189"/>
        <end position="241"/>
    </location>
</feature>
<keyword evidence="1" id="KW-1133">Transmembrane helix</keyword>
<dbReference type="SMART" id="SM00267">
    <property type="entry name" value="GGDEF"/>
    <property type="match status" value="1"/>
</dbReference>
<dbReference type="Gene3D" id="3.20.20.450">
    <property type="entry name" value="EAL domain"/>
    <property type="match status" value="1"/>
</dbReference>
<sequence>MNNLSIKSKVLLITILPVFITATLLSFAFIKERLKDTEIALNEKGQTISKYLAPALEYGILSGNQDYLNTLVKNTLAIPDVISVTILNANQNILTRQRKHKKPQNKLSKKNIPGMFFSTNIYRSEIGVDDLDGYDNRTTTSTHEVIGMLVVEISRKGISITQKEIISNGVLITFISLLMTIILALYFSRTVSSPISQLTKGIHRIRDGILGERIYTGAGGEIAILETGINNMSASLQIAQLREKEHADDTLFIEKSKAQITLEAIGEGVITTDINGFISYLNPAAENLLGVNMNYAAGIHLHEIFHIKTISEKENINYPISSCLEEGKPVHHDDSMILLGADGTEFIIRDNAAPLRTRDGKITGMVLVFHDFTHIQRISDQLTYQATHDELTGLKNRREFERRLKDLITTSDFETKEHALCFLDLDHFKIVNDTCGHIAGDTLLKEVSQLLCSQVRHNDLVARLGGDEFGIILVNCPLKQAVLIAENIKNAVKQYQCTWDQHVFEIGVSIGLMPITSTDCSSAEIMINADAACYIAKDNGKNRVHIYQATDHEFLQHHNEMHWLQKINQALDKDDFELYCQAIVPGNDATTEFKYEVLLRLQDDGKLILPGYFLPAAEHYNLMPEIDRWVIKTFITQLEEHDFDHFKNKKQIFNINISGQSLCSDGFFEFIIDLFASSPVDLQLITFEITETATIHNYNAAINLISRLQKQGCAFALDDFGSGLSSFRYLKELPVDYLKIDGHFIHNIESSTVNQSIVDAISSVAQALNLKTIAEFVETEEAWQVLKKYRIDYMQGSVIEMPVSLLEVLARFKRPDL</sequence>
<dbReference type="PROSITE" id="PS50885">
    <property type="entry name" value="HAMP"/>
    <property type="match status" value="1"/>
</dbReference>
<dbReference type="SUPFAM" id="SSF141868">
    <property type="entry name" value="EAL domain-like"/>
    <property type="match status" value="1"/>
</dbReference>
<gene>
    <name evidence="7" type="ORF">MNBD_GAMMA24-2250</name>
</gene>